<evidence type="ECO:0000256" key="1">
    <source>
        <dbReference type="SAM" id="MobiDB-lite"/>
    </source>
</evidence>
<feature type="region of interest" description="Disordered" evidence="1">
    <location>
        <begin position="551"/>
        <end position="584"/>
    </location>
</feature>
<dbReference type="SUPFAM" id="SSF52058">
    <property type="entry name" value="L domain-like"/>
    <property type="match status" value="1"/>
</dbReference>
<dbReference type="Proteomes" id="UP000194127">
    <property type="component" value="Unassembled WGS sequence"/>
</dbReference>
<feature type="compositionally biased region" description="Basic and acidic residues" evidence="1">
    <location>
        <begin position="634"/>
        <end position="645"/>
    </location>
</feature>
<dbReference type="Gene3D" id="3.80.10.10">
    <property type="entry name" value="Ribonuclease Inhibitor"/>
    <property type="match status" value="1"/>
</dbReference>
<protein>
    <recommendedName>
        <fullName evidence="4">F-box domain-containing protein</fullName>
    </recommendedName>
</protein>
<dbReference type="GeneID" id="36328980"/>
<evidence type="ECO:0008006" key="4">
    <source>
        <dbReference type="Google" id="ProtNLM"/>
    </source>
</evidence>
<keyword evidence="3" id="KW-1185">Reference proteome</keyword>
<dbReference type="EMBL" id="KZ110592">
    <property type="protein sequence ID" value="OSX65966.1"/>
    <property type="molecule type" value="Genomic_DNA"/>
</dbReference>
<dbReference type="InterPro" id="IPR032675">
    <property type="entry name" value="LRR_dom_sf"/>
</dbReference>
<dbReference type="AlphaFoldDB" id="A0A1X6NBY8"/>
<feature type="region of interest" description="Disordered" evidence="1">
    <location>
        <begin position="630"/>
        <end position="666"/>
    </location>
</feature>
<dbReference type="RefSeq" id="XP_024342760.1">
    <property type="nucleotide sequence ID" value="XM_024484031.1"/>
</dbReference>
<proteinExistence type="predicted"/>
<evidence type="ECO:0000313" key="2">
    <source>
        <dbReference type="EMBL" id="OSX65966.1"/>
    </source>
</evidence>
<reference evidence="2 3" key="1">
    <citation type="submission" date="2017-04" db="EMBL/GenBank/DDBJ databases">
        <title>Genome Sequence of the Model Brown-Rot Fungus Postia placenta SB12.</title>
        <authorList>
            <consortium name="DOE Joint Genome Institute"/>
            <person name="Gaskell J."/>
            <person name="Kersten P."/>
            <person name="Larrondo L.F."/>
            <person name="Canessa P."/>
            <person name="Martinez D."/>
            <person name="Hibbett D."/>
            <person name="Schmoll M."/>
            <person name="Kubicek C.P."/>
            <person name="Martinez A.T."/>
            <person name="Yadav J."/>
            <person name="Master E."/>
            <person name="Magnuson J.K."/>
            <person name="James T."/>
            <person name="Yaver D."/>
            <person name="Berka R."/>
            <person name="Labutti K."/>
            <person name="Lipzen A."/>
            <person name="Aerts A."/>
            <person name="Barry K."/>
            <person name="Henrissat B."/>
            <person name="Blanchette R."/>
            <person name="Grigoriev I."/>
            <person name="Cullen D."/>
        </authorList>
    </citation>
    <scope>NUCLEOTIDE SEQUENCE [LARGE SCALE GENOMIC DNA]</scope>
    <source>
        <strain evidence="2 3">MAD-698-R-SB12</strain>
    </source>
</reference>
<accession>A0A1X6NBY8</accession>
<evidence type="ECO:0000313" key="3">
    <source>
        <dbReference type="Proteomes" id="UP000194127"/>
    </source>
</evidence>
<sequence>MVWPFPNEIWLDIFHGLAEGGEYDTLERCRVVCREFKPMAWECLAYGMTFNDIRDVERIKVDASGGRLRSWGGPKDVSIEGGNGEDGRRPIPHLATFASRFAGRWPRVEELLIHSAVWRARDLDLDAVVRDLAAFAITHLRLVDVTFPSILTLGRLLCALPRLKYLLLDDVQFTQHPLDAGAISRFHLLPHPQLETLYLDHGHYSTKLRPSFVELIDLMVAVSNRRCLIPPPNLAQASPWSAVRRLTLGHVTFPSVTTFACLLCALPSLESIELPESYAFVKHGFDPRSVPVHPGLPSHLADVDLGNNFLLRSDPCSVADLVDFLIASGLSEKLRRITARLFSSPRAKAACDAALDRLVKHSQSLRHLLLHASSDADVRVHVDHSAAPYLDVSNNTCLERLYLTVEVDHENISHPCTPAVEILSQVTSAHISSIALHFWLRNDTGAGLDIDLGKLMDGLPQLDAIFSRPIFDDLTDVIIHISTLRGSNVRDKELAYDLRLCLPTLDARSILGIELNNVNLSRSAVHWDEETCGWRSHRIKSVSAQDAVVSHAGAGADDDRRTNNATSVTIPHDDSDVASETSQPVWVPPAVYADAETPSSSNPTDAQVPANSACDDELVLQNATAGSVTSVDRFAPDDHGDKLSAEPETLVSERSPLSVLTEAHLA</sequence>
<gene>
    <name evidence="2" type="ORF">POSPLADRAFT_1131117</name>
</gene>
<dbReference type="OrthoDB" id="10272233at2759"/>
<name>A0A1X6NBY8_9APHY</name>
<organism evidence="2 3">
    <name type="scientific">Postia placenta MAD-698-R-SB12</name>
    <dbReference type="NCBI Taxonomy" id="670580"/>
    <lineage>
        <taxon>Eukaryota</taxon>
        <taxon>Fungi</taxon>
        <taxon>Dikarya</taxon>
        <taxon>Basidiomycota</taxon>
        <taxon>Agaricomycotina</taxon>
        <taxon>Agaricomycetes</taxon>
        <taxon>Polyporales</taxon>
        <taxon>Adustoporiaceae</taxon>
        <taxon>Rhodonia</taxon>
    </lineage>
</organism>